<evidence type="ECO:0000313" key="8">
    <source>
        <dbReference type="EMBL" id="MBP3059421.1"/>
    </source>
</evidence>
<dbReference type="EMBL" id="VBRA02000009">
    <property type="protein sequence ID" value="MBP3059421.1"/>
    <property type="molecule type" value="Genomic_DNA"/>
</dbReference>
<organism evidence="8 9">
    <name type="scientific">Texas Phoenix palm phytoplasma</name>
    <dbReference type="NCBI Taxonomy" id="176709"/>
    <lineage>
        <taxon>Bacteria</taxon>
        <taxon>Bacillati</taxon>
        <taxon>Mycoplasmatota</taxon>
        <taxon>Mollicutes</taxon>
        <taxon>Acholeplasmatales</taxon>
        <taxon>Acholeplasmataceae</taxon>
        <taxon>Candidatus Phytoplasma</taxon>
        <taxon>16SrIV (Coconut lethal yellows group)</taxon>
    </lineage>
</organism>
<dbReference type="HAMAP" id="MF_01007">
    <property type="entry name" value="16SrRNA_methyltr_H"/>
    <property type="match status" value="1"/>
</dbReference>
<comment type="caution">
    <text evidence="8">The sequence shown here is derived from an EMBL/GenBank/DDBJ whole genome shotgun (WGS) entry which is preliminary data.</text>
</comment>
<keyword evidence="3 7" id="KW-0698">rRNA processing</keyword>
<feature type="binding site" evidence="7">
    <location>
        <position position="106"/>
    </location>
    <ligand>
        <name>S-adenosyl-L-methionine</name>
        <dbReference type="ChEBI" id="CHEBI:59789"/>
    </ligand>
</feature>
<dbReference type="Gene3D" id="1.10.150.170">
    <property type="entry name" value="Putative methyltransferase TM0872, insert domain"/>
    <property type="match status" value="1"/>
</dbReference>
<dbReference type="SUPFAM" id="SSF53335">
    <property type="entry name" value="S-adenosyl-L-methionine-dependent methyltransferases"/>
    <property type="match status" value="1"/>
</dbReference>
<dbReference type="Proteomes" id="UP001192346">
    <property type="component" value="Unassembled WGS sequence"/>
</dbReference>
<dbReference type="InterPro" id="IPR002903">
    <property type="entry name" value="RsmH"/>
</dbReference>
<dbReference type="Pfam" id="PF01795">
    <property type="entry name" value="Methyltransf_5"/>
    <property type="match status" value="1"/>
</dbReference>
<gene>
    <name evidence="7 8" type="primary">rsmH</name>
    <name evidence="8" type="ORF">FEF22_001305</name>
</gene>
<evidence type="ECO:0000256" key="5">
    <source>
        <dbReference type="ARBA" id="ARBA00022679"/>
    </source>
</evidence>
<evidence type="ECO:0000313" key="9">
    <source>
        <dbReference type="Proteomes" id="UP001192346"/>
    </source>
</evidence>
<feature type="binding site" evidence="7">
    <location>
        <position position="99"/>
    </location>
    <ligand>
        <name>S-adenosyl-L-methionine</name>
        <dbReference type="ChEBI" id="CHEBI:59789"/>
    </ligand>
</feature>
<evidence type="ECO:0000256" key="1">
    <source>
        <dbReference type="ARBA" id="ARBA00010396"/>
    </source>
</evidence>
<comment type="catalytic activity">
    <reaction evidence="7">
        <text>cytidine(1402) in 16S rRNA + S-adenosyl-L-methionine = N(4)-methylcytidine(1402) in 16S rRNA + S-adenosyl-L-homocysteine + H(+)</text>
        <dbReference type="Rhea" id="RHEA:42928"/>
        <dbReference type="Rhea" id="RHEA-COMP:10286"/>
        <dbReference type="Rhea" id="RHEA-COMP:10287"/>
        <dbReference type="ChEBI" id="CHEBI:15378"/>
        <dbReference type="ChEBI" id="CHEBI:57856"/>
        <dbReference type="ChEBI" id="CHEBI:59789"/>
        <dbReference type="ChEBI" id="CHEBI:74506"/>
        <dbReference type="ChEBI" id="CHEBI:82748"/>
        <dbReference type="EC" id="2.1.1.199"/>
    </reaction>
</comment>
<comment type="function">
    <text evidence="7">Specifically methylates the N4 position of cytidine in position 1402 (C1402) of 16S rRNA.</text>
</comment>
<evidence type="ECO:0000256" key="4">
    <source>
        <dbReference type="ARBA" id="ARBA00022603"/>
    </source>
</evidence>
<evidence type="ECO:0000256" key="6">
    <source>
        <dbReference type="ARBA" id="ARBA00022691"/>
    </source>
</evidence>
<dbReference type="NCBIfam" id="TIGR00006">
    <property type="entry name" value="16S rRNA (cytosine(1402)-N(4))-methyltransferase RsmH"/>
    <property type="match status" value="1"/>
</dbReference>
<dbReference type="Gene3D" id="3.40.50.150">
    <property type="entry name" value="Vaccinia Virus protein VP39"/>
    <property type="match status" value="1"/>
</dbReference>
<dbReference type="PANTHER" id="PTHR11265:SF0">
    <property type="entry name" value="12S RRNA N4-METHYLCYTIDINE METHYLTRANSFERASE"/>
    <property type="match status" value="1"/>
</dbReference>
<feature type="binding site" evidence="7">
    <location>
        <position position="78"/>
    </location>
    <ligand>
        <name>S-adenosyl-L-methionine</name>
        <dbReference type="ChEBI" id="CHEBI:59789"/>
    </ligand>
</feature>
<dbReference type="RefSeq" id="WP_138107903.1">
    <property type="nucleotide sequence ID" value="NZ_VBRA02000009.1"/>
</dbReference>
<dbReference type="PANTHER" id="PTHR11265">
    <property type="entry name" value="S-ADENOSYL-METHYLTRANSFERASE MRAW"/>
    <property type="match status" value="1"/>
</dbReference>
<keyword evidence="4 7" id="KW-0489">Methyltransferase</keyword>
<keyword evidence="9" id="KW-1185">Reference proteome</keyword>
<accession>A0ABS5BIL2</accession>
<evidence type="ECO:0000256" key="2">
    <source>
        <dbReference type="ARBA" id="ARBA00022490"/>
    </source>
</evidence>
<dbReference type="EC" id="2.1.1.199" evidence="7"/>
<reference evidence="8" key="1">
    <citation type="submission" date="2019-10" db="EMBL/GenBank/DDBJ databases">
        <title>Whole Genome Sequencing and Characterization of Texas Phoenix Palm Decline Phytoplasma Belongs to Lethal Yellowing (16SrIV) Group.</title>
        <authorList>
            <person name="Bao M."/>
        </authorList>
    </citation>
    <scope>NUCLEOTIDE SEQUENCE [LARGE SCALE GENOMIC DNA]</scope>
    <source>
        <strain evidence="8">ACPD</strain>
    </source>
</reference>
<comment type="subcellular location">
    <subcellularLocation>
        <location evidence="7">Cytoplasm</location>
    </subcellularLocation>
</comment>
<dbReference type="InterPro" id="IPR023397">
    <property type="entry name" value="SAM-dep_MeTrfase_MraW_recog"/>
</dbReference>
<comment type="similarity">
    <text evidence="1 7">Belongs to the methyltransferase superfamily. RsmH family.</text>
</comment>
<sequence length="308" mass="36178">MNFNHIPVLTEKVLECLNINNKGIYVDATLGGGGHSEEILKKLTYGQLYSFDRDIFSINFCKKKFKKNKNIFLIHSNFNFLKEELNKKNISTIDGIVFDLGLSSFQIDDKSRGFSYLSDSFLDMRMDQNQKKTAYFVINNYSYEELRNIFFIYGEETKSSLIAKEIIKKRPINTTLELVRIIDKFYHFYGKKTIRGHSSKKIFQALRIEVNQELKNLENALFQSIQLLNKNGRIVVISFNSLEDRLVKHFFRKYSQSNFPLNLPIEDNKIPPTVLKLFKKKIFYPDCKELKLNYRSHSAKLRFAVKNI</sequence>
<keyword evidence="6 7" id="KW-0949">S-adenosyl-L-methionine</keyword>
<proteinExistence type="inferred from homology"/>
<dbReference type="PIRSF" id="PIRSF004486">
    <property type="entry name" value="MraW"/>
    <property type="match status" value="1"/>
</dbReference>
<evidence type="ECO:0000256" key="3">
    <source>
        <dbReference type="ARBA" id="ARBA00022552"/>
    </source>
</evidence>
<feature type="binding site" evidence="7">
    <location>
        <position position="52"/>
    </location>
    <ligand>
        <name>S-adenosyl-L-methionine</name>
        <dbReference type="ChEBI" id="CHEBI:59789"/>
    </ligand>
</feature>
<dbReference type="InterPro" id="IPR029063">
    <property type="entry name" value="SAM-dependent_MTases_sf"/>
</dbReference>
<dbReference type="SUPFAM" id="SSF81799">
    <property type="entry name" value="Putative methyltransferase TM0872, insert domain"/>
    <property type="match status" value="1"/>
</dbReference>
<keyword evidence="2 7" id="KW-0963">Cytoplasm</keyword>
<feature type="binding site" evidence="7">
    <location>
        <begin position="33"/>
        <end position="35"/>
    </location>
    <ligand>
        <name>S-adenosyl-L-methionine</name>
        <dbReference type="ChEBI" id="CHEBI:59789"/>
    </ligand>
</feature>
<name>A0ABS5BIL2_9MOLU</name>
<keyword evidence="5 7" id="KW-0808">Transferase</keyword>
<evidence type="ECO:0000256" key="7">
    <source>
        <dbReference type="HAMAP-Rule" id="MF_01007"/>
    </source>
</evidence>
<protein>
    <recommendedName>
        <fullName evidence="7">Ribosomal RNA small subunit methyltransferase H</fullName>
        <ecNumber evidence="7">2.1.1.199</ecNumber>
    </recommendedName>
    <alternativeName>
        <fullName evidence="7">16S rRNA m(4)C1402 methyltransferase</fullName>
    </alternativeName>
    <alternativeName>
        <fullName evidence="7">rRNA (cytosine-N(4)-)-methyltransferase RsmH</fullName>
    </alternativeName>
</protein>